<dbReference type="RefSeq" id="WP_052221847.1">
    <property type="nucleotide sequence ID" value="NZ_LHUR01000027.1"/>
</dbReference>
<evidence type="ECO:0000313" key="2">
    <source>
        <dbReference type="EMBL" id="KOA19227.1"/>
    </source>
</evidence>
<dbReference type="InterPro" id="IPR025714">
    <property type="entry name" value="Methyltranfer_dom"/>
</dbReference>
<evidence type="ECO:0000259" key="1">
    <source>
        <dbReference type="Pfam" id="PF13847"/>
    </source>
</evidence>
<sequence length="259" mass="30002">MGDWNSVQYLMFGNERTQPAIDLVNRIYMDDPKKIIDIGCGPGNSTQVLANRFPNAYILGVDNSLNMIETAKRNSPNLDFKICDAGKDLSMLDNDFDVVFSNACIQWIPNHNQLLKNMIGLLKAGGILAVQTPMNYNEPIHKIIGEVSTNDKWKSKFINHRIFYNLIQSEYYDLLSEISSEFSIWETIYYHKLASHKDIMEWYRGTGLRPYLNALSNEDKIVFEQDIFDRVGKEYPVQENGTIIFRFPRFFFTAKSKRI</sequence>
<dbReference type="Proteomes" id="UP000037043">
    <property type="component" value="Unassembled WGS sequence"/>
</dbReference>
<reference evidence="3" key="1">
    <citation type="submission" date="2015-08" db="EMBL/GenBank/DDBJ databases">
        <title>Genome sequence of the strict anaerobe Clostridium homopropionicum LuHBu1 (DSM 5847T).</title>
        <authorList>
            <person name="Poehlein A."/>
            <person name="Beck M."/>
            <person name="Schiel-Bengelsdorf B."/>
            <person name="Bengelsdorf F.R."/>
            <person name="Daniel R."/>
            <person name="Duerre P."/>
        </authorList>
    </citation>
    <scope>NUCLEOTIDE SEQUENCE [LARGE SCALE GENOMIC DNA]</scope>
    <source>
        <strain evidence="3">DSM 5847</strain>
    </source>
</reference>
<dbReference type="SUPFAM" id="SSF53335">
    <property type="entry name" value="S-adenosyl-L-methionine-dependent methyltransferases"/>
    <property type="match status" value="1"/>
</dbReference>
<dbReference type="Pfam" id="PF13847">
    <property type="entry name" value="Methyltransf_31"/>
    <property type="match status" value="1"/>
</dbReference>
<proteinExistence type="predicted"/>
<dbReference type="PATRIC" id="fig|1121318.3.peg.2346"/>
<dbReference type="AlphaFoldDB" id="A0A0L6Z8D5"/>
<dbReference type="InterPro" id="IPR023149">
    <property type="entry name" value="Trans_acon_MeTrfase_C"/>
</dbReference>
<dbReference type="Gene3D" id="3.40.50.150">
    <property type="entry name" value="Vaccinia Virus protein VP39"/>
    <property type="match status" value="1"/>
</dbReference>
<organism evidence="2 3">
    <name type="scientific">Clostridium homopropionicum DSM 5847</name>
    <dbReference type="NCBI Taxonomy" id="1121318"/>
    <lineage>
        <taxon>Bacteria</taxon>
        <taxon>Bacillati</taxon>
        <taxon>Bacillota</taxon>
        <taxon>Clostridia</taxon>
        <taxon>Eubacteriales</taxon>
        <taxon>Clostridiaceae</taxon>
        <taxon>Clostridium</taxon>
    </lineage>
</organism>
<accession>A0A0L6Z8D5</accession>
<dbReference type="PANTHER" id="PTHR43861:SF1">
    <property type="entry name" value="TRANS-ACONITATE 2-METHYLTRANSFERASE"/>
    <property type="match status" value="1"/>
</dbReference>
<evidence type="ECO:0000313" key="3">
    <source>
        <dbReference type="Proteomes" id="UP000037043"/>
    </source>
</evidence>
<dbReference type="CDD" id="cd02440">
    <property type="entry name" value="AdoMet_MTases"/>
    <property type="match status" value="1"/>
</dbReference>
<dbReference type="InterPro" id="IPR029063">
    <property type="entry name" value="SAM-dependent_MTases_sf"/>
</dbReference>
<dbReference type="EC" id="2.1.1.144" evidence="2"/>
<feature type="domain" description="Methyltransferase" evidence="1">
    <location>
        <begin position="32"/>
        <end position="167"/>
    </location>
</feature>
<comment type="caution">
    <text evidence="2">The sequence shown here is derived from an EMBL/GenBank/DDBJ whole genome shotgun (WGS) entry which is preliminary data.</text>
</comment>
<protein>
    <submittedName>
        <fullName evidence="2">Trans-aconitate 2-methyltransferase</fullName>
        <ecNumber evidence="2">2.1.1.144</ecNumber>
    </submittedName>
</protein>
<keyword evidence="2" id="KW-0808">Transferase</keyword>
<dbReference type="EMBL" id="LHUR01000027">
    <property type="protein sequence ID" value="KOA19227.1"/>
    <property type="molecule type" value="Genomic_DNA"/>
</dbReference>
<dbReference type="PANTHER" id="PTHR43861">
    <property type="entry name" value="TRANS-ACONITATE 2-METHYLTRANSFERASE-RELATED"/>
    <property type="match status" value="1"/>
</dbReference>
<dbReference type="GO" id="GO:0032259">
    <property type="term" value="P:methylation"/>
    <property type="evidence" value="ECO:0007669"/>
    <property type="project" value="UniProtKB-KW"/>
</dbReference>
<dbReference type="GO" id="GO:0030798">
    <property type="term" value="F:trans-aconitate 2-methyltransferase activity"/>
    <property type="evidence" value="ECO:0007669"/>
    <property type="project" value="UniProtKB-EC"/>
</dbReference>
<keyword evidence="3" id="KW-1185">Reference proteome</keyword>
<gene>
    <name evidence="2" type="primary">tam</name>
    <name evidence="2" type="ORF">CLHOM_23330</name>
</gene>
<dbReference type="Gene3D" id="1.10.150.290">
    <property type="entry name" value="S-adenosyl-L-methionine-dependent methyltransferases"/>
    <property type="match status" value="1"/>
</dbReference>
<keyword evidence="2" id="KW-0489">Methyltransferase</keyword>
<dbReference type="STRING" id="36844.SAMN04488501_10690"/>
<name>A0A0L6Z8D5_9CLOT</name>